<evidence type="ECO:0000256" key="3">
    <source>
        <dbReference type="ARBA" id="ARBA00022475"/>
    </source>
</evidence>
<reference evidence="11 12" key="1">
    <citation type="submission" date="2019-02" db="EMBL/GenBank/DDBJ databases">
        <title>Genomic Encyclopedia of Type Strains, Phase IV (KMG-IV): sequencing the most valuable type-strain genomes for metagenomic binning, comparative biology and taxonomic classification.</title>
        <authorList>
            <person name="Goeker M."/>
        </authorList>
    </citation>
    <scope>NUCLEOTIDE SEQUENCE [LARGE SCALE GENOMIC DNA]</scope>
    <source>
        <strain evidence="11 12">DSM 16618</strain>
    </source>
</reference>
<evidence type="ECO:0000256" key="5">
    <source>
        <dbReference type="ARBA" id="ARBA00022741"/>
    </source>
</evidence>
<keyword evidence="3" id="KW-1003">Cell membrane</keyword>
<keyword evidence="6" id="KW-0067">ATP-binding</keyword>
<dbReference type="SUPFAM" id="SSF52540">
    <property type="entry name" value="P-loop containing nucleoside triphosphate hydrolases"/>
    <property type="match status" value="1"/>
</dbReference>
<keyword evidence="7" id="KW-1278">Translocase</keyword>
<dbReference type="SMART" id="SM00382">
    <property type="entry name" value="AAA"/>
    <property type="match status" value="1"/>
</dbReference>
<evidence type="ECO:0000256" key="8">
    <source>
        <dbReference type="ARBA" id="ARBA00023136"/>
    </source>
</evidence>
<comment type="caution">
    <text evidence="11">The sequence shown here is derived from an EMBL/GenBank/DDBJ whole genome shotgun (WGS) entry which is preliminary data.</text>
</comment>
<feature type="domain" description="ABC transporter" evidence="10">
    <location>
        <begin position="81"/>
        <end position="312"/>
    </location>
</feature>
<evidence type="ECO:0000256" key="2">
    <source>
        <dbReference type="ARBA" id="ARBA00022448"/>
    </source>
</evidence>
<dbReference type="InterPro" id="IPR027417">
    <property type="entry name" value="P-loop_NTPase"/>
</dbReference>
<dbReference type="AlphaFoldDB" id="A0A4Q7MHT7"/>
<feature type="signal peptide" evidence="9">
    <location>
        <begin position="1"/>
        <end position="22"/>
    </location>
</feature>
<feature type="chain" id="PRO_5030098141" evidence="9">
    <location>
        <begin position="23"/>
        <end position="400"/>
    </location>
</feature>
<dbReference type="PROSITE" id="PS50893">
    <property type="entry name" value="ABC_TRANSPORTER_2"/>
    <property type="match status" value="1"/>
</dbReference>
<evidence type="ECO:0000256" key="4">
    <source>
        <dbReference type="ARBA" id="ARBA00022519"/>
    </source>
</evidence>
<proteinExistence type="inferred from homology"/>
<evidence type="ECO:0000256" key="1">
    <source>
        <dbReference type="ARBA" id="ARBA00005417"/>
    </source>
</evidence>
<evidence type="ECO:0000313" key="12">
    <source>
        <dbReference type="Proteomes" id="UP000292039"/>
    </source>
</evidence>
<accession>A0A4Q7MHT7</accession>
<dbReference type="Pfam" id="PF00005">
    <property type="entry name" value="ABC_tran"/>
    <property type="match status" value="1"/>
</dbReference>
<dbReference type="PANTHER" id="PTHR42788:SF18">
    <property type="entry name" value="TAURINE IMPORT ATP-BINDING PROTEIN TAUB"/>
    <property type="match status" value="1"/>
</dbReference>
<dbReference type="Proteomes" id="UP000292039">
    <property type="component" value="Unassembled WGS sequence"/>
</dbReference>
<keyword evidence="8" id="KW-0472">Membrane</keyword>
<keyword evidence="2" id="KW-0813">Transport</keyword>
<keyword evidence="4" id="KW-0997">Cell inner membrane</keyword>
<evidence type="ECO:0000256" key="9">
    <source>
        <dbReference type="SAM" id="SignalP"/>
    </source>
</evidence>
<dbReference type="PROSITE" id="PS00211">
    <property type="entry name" value="ABC_TRANSPORTER_1"/>
    <property type="match status" value="1"/>
</dbReference>
<organism evidence="11 12">
    <name type="scientific">Kerstersia gyiorum</name>
    <dbReference type="NCBI Taxonomy" id="206506"/>
    <lineage>
        <taxon>Bacteria</taxon>
        <taxon>Pseudomonadati</taxon>
        <taxon>Pseudomonadota</taxon>
        <taxon>Betaproteobacteria</taxon>
        <taxon>Burkholderiales</taxon>
        <taxon>Alcaligenaceae</taxon>
        <taxon>Kerstersia</taxon>
    </lineage>
</organism>
<dbReference type="CDD" id="cd03293">
    <property type="entry name" value="ABC_NrtD_SsuB_transporters"/>
    <property type="match status" value="1"/>
</dbReference>
<dbReference type="PANTHER" id="PTHR42788">
    <property type="entry name" value="TAURINE IMPORT ATP-BINDING PROTEIN-RELATED"/>
    <property type="match status" value="1"/>
</dbReference>
<dbReference type="InterPro" id="IPR050166">
    <property type="entry name" value="ABC_transporter_ATP-bind"/>
</dbReference>
<evidence type="ECO:0000313" key="11">
    <source>
        <dbReference type="EMBL" id="RZS67277.1"/>
    </source>
</evidence>
<name>A0A4Q7MHT7_9BURK</name>
<dbReference type="EMBL" id="SGWZ01000004">
    <property type="protein sequence ID" value="RZS67277.1"/>
    <property type="molecule type" value="Genomic_DNA"/>
</dbReference>
<dbReference type="InterPro" id="IPR017871">
    <property type="entry name" value="ABC_transporter-like_CS"/>
</dbReference>
<evidence type="ECO:0000256" key="7">
    <source>
        <dbReference type="ARBA" id="ARBA00022967"/>
    </source>
</evidence>
<gene>
    <name evidence="11" type="ORF">EV679_2490</name>
</gene>
<dbReference type="InterPro" id="IPR003439">
    <property type="entry name" value="ABC_transporter-like_ATP-bd"/>
</dbReference>
<dbReference type="Gene3D" id="3.40.50.300">
    <property type="entry name" value="P-loop containing nucleotide triphosphate hydrolases"/>
    <property type="match status" value="1"/>
</dbReference>
<dbReference type="GO" id="GO:0005524">
    <property type="term" value="F:ATP binding"/>
    <property type="evidence" value="ECO:0007669"/>
    <property type="project" value="UniProtKB-KW"/>
</dbReference>
<dbReference type="InterPro" id="IPR003593">
    <property type="entry name" value="AAA+_ATPase"/>
</dbReference>
<evidence type="ECO:0000256" key="6">
    <source>
        <dbReference type="ARBA" id="ARBA00022840"/>
    </source>
</evidence>
<dbReference type="GO" id="GO:0016887">
    <property type="term" value="F:ATP hydrolysis activity"/>
    <property type="evidence" value="ECO:0007669"/>
    <property type="project" value="InterPro"/>
</dbReference>
<protein>
    <submittedName>
        <fullName evidence="11">ABC-type taurine transport system ATPase subunit</fullName>
    </submittedName>
</protein>
<sequence>MTGTASRSLLRWLRRPVTPVSAASLLAGAQVGSPDGSPAPAPGAVAAQAATPVAAHATGVLAAASNAAPSSVGRGGGSLSLRQVSVRYAGHGNDGKSLALHQLDLDIAPGEFVVALGASGCGKTSLLNVIAGFTGVSAGQVLHDGRPVRGPDASRGVVFQKHALLPWLSALENVMLGPRLRGVSRAVSRAQAMEYLARVGLAGQEAARVWQLSGGMQQRVGIARALASDPDVLLLDEPMGALDAFTRESIQALLLDLWSRTGKTILLITHDVEEALFLASRLIVMAPSPGRVVGERQLFFGRRYLAGDAPRAVKSAAGFIAERERLLAWIAELGAGEAGAAVPLAEEGLAHGRGAASGVNGAGRRGFVDVAAAPVQQDALAGYVLEERSSEAAGLRPMRA</sequence>
<evidence type="ECO:0000259" key="10">
    <source>
        <dbReference type="PROSITE" id="PS50893"/>
    </source>
</evidence>
<keyword evidence="5" id="KW-0547">Nucleotide-binding</keyword>
<comment type="similarity">
    <text evidence="1">Belongs to the ABC transporter superfamily.</text>
</comment>
<keyword evidence="9" id="KW-0732">Signal</keyword>